<protein>
    <submittedName>
        <fullName evidence="1">Uncharacterized protein</fullName>
    </submittedName>
</protein>
<evidence type="ECO:0000313" key="1">
    <source>
        <dbReference type="EMBL" id="TCU32780.1"/>
    </source>
</evidence>
<accession>A0A4R3RBI5</accession>
<gene>
    <name evidence="1" type="ORF">EV129_1182</name>
</gene>
<dbReference type="Proteomes" id="UP000295507">
    <property type="component" value="Unassembled WGS sequence"/>
</dbReference>
<sequence>MRTNDQVAADFLGELRTRKIVVPAVTTVERLCADALVDAELRIVTSIAERLGTEIGNQLLALLSKTVDDRTNRFVWLRKVEPANSAIIHRMPDRLYTLRTLQVEPGGLDGISPQRVPPGCAAKGNATLLTVCTLCLNIGNPLPTGSPRSSDKP</sequence>
<dbReference type="AlphaFoldDB" id="A0A4R3RBI5"/>
<evidence type="ECO:0000313" key="2">
    <source>
        <dbReference type="Proteomes" id="UP000295507"/>
    </source>
</evidence>
<name>A0A4R3RBI5_9HYPH</name>
<organism evidence="1 2">
    <name type="scientific">Rhizobium azibense</name>
    <dbReference type="NCBI Taxonomy" id="1136135"/>
    <lineage>
        <taxon>Bacteria</taxon>
        <taxon>Pseudomonadati</taxon>
        <taxon>Pseudomonadota</taxon>
        <taxon>Alphaproteobacteria</taxon>
        <taxon>Hyphomicrobiales</taxon>
        <taxon>Rhizobiaceae</taxon>
        <taxon>Rhizobium/Agrobacterium group</taxon>
        <taxon>Rhizobium</taxon>
    </lineage>
</organism>
<reference evidence="1 2" key="1">
    <citation type="submission" date="2019-03" db="EMBL/GenBank/DDBJ databases">
        <title>Genomic Encyclopedia of Type Strains, Phase IV (KMG-V): Genome sequencing to study the core and pangenomes of soil and plant-associated prokaryotes.</title>
        <authorList>
            <person name="Whitman W."/>
        </authorList>
    </citation>
    <scope>NUCLEOTIDE SEQUENCE [LARGE SCALE GENOMIC DNA]</scope>
    <source>
        <strain evidence="1 2">IE4868</strain>
    </source>
</reference>
<comment type="caution">
    <text evidence="1">The sequence shown here is derived from an EMBL/GenBank/DDBJ whole genome shotgun (WGS) entry which is preliminary data.</text>
</comment>
<proteinExistence type="predicted"/>
<dbReference type="RefSeq" id="WP_132553321.1">
    <property type="nucleotide sequence ID" value="NZ_SMBK01000018.1"/>
</dbReference>
<dbReference type="EMBL" id="SMBK01000018">
    <property type="protein sequence ID" value="TCU32780.1"/>
    <property type="molecule type" value="Genomic_DNA"/>
</dbReference>